<dbReference type="OrthoDB" id="10482820at2759"/>
<comment type="caution">
    <text evidence="1">The sequence shown here is derived from an EMBL/GenBank/DDBJ whole genome shotgun (WGS) entry which is preliminary data.</text>
</comment>
<name>A0A9N9KXZ7_9HELO</name>
<protein>
    <submittedName>
        <fullName evidence="1">Uncharacterized protein</fullName>
    </submittedName>
</protein>
<sequence length="77" mass="8525">MSTATNPDPAKPDPTDEATLDAALRFFKVAEQSSPMPTKRLVEGKVHYASFGDELQVTKDEAKAEIQKVETTRPLDY</sequence>
<organism evidence="1 2">
    <name type="scientific">Hymenoscyphus fraxineus</name>
    <dbReference type="NCBI Taxonomy" id="746836"/>
    <lineage>
        <taxon>Eukaryota</taxon>
        <taxon>Fungi</taxon>
        <taxon>Dikarya</taxon>
        <taxon>Ascomycota</taxon>
        <taxon>Pezizomycotina</taxon>
        <taxon>Leotiomycetes</taxon>
        <taxon>Helotiales</taxon>
        <taxon>Helotiaceae</taxon>
        <taxon>Hymenoscyphus</taxon>
    </lineage>
</organism>
<dbReference type="AlphaFoldDB" id="A0A9N9KXZ7"/>
<keyword evidence="2" id="KW-1185">Reference proteome</keyword>
<proteinExistence type="predicted"/>
<reference evidence="1" key="1">
    <citation type="submission" date="2021-07" db="EMBL/GenBank/DDBJ databases">
        <authorList>
            <person name="Durling M."/>
        </authorList>
    </citation>
    <scope>NUCLEOTIDE SEQUENCE</scope>
</reference>
<evidence type="ECO:0000313" key="2">
    <source>
        <dbReference type="Proteomes" id="UP000696280"/>
    </source>
</evidence>
<dbReference type="Proteomes" id="UP000696280">
    <property type="component" value="Unassembled WGS sequence"/>
</dbReference>
<accession>A0A9N9KXZ7</accession>
<dbReference type="EMBL" id="CAJVRL010000070">
    <property type="protein sequence ID" value="CAG8956470.1"/>
    <property type="molecule type" value="Genomic_DNA"/>
</dbReference>
<gene>
    <name evidence="1" type="ORF">HYFRA_00003855</name>
</gene>
<evidence type="ECO:0000313" key="1">
    <source>
        <dbReference type="EMBL" id="CAG8956470.1"/>
    </source>
</evidence>